<dbReference type="AlphaFoldDB" id="A0ABC8S4M8"/>
<dbReference type="Proteomes" id="UP001642360">
    <property type="component" value="Unassembled WGS sequence"/>
</dbReference>
<keyword evidence="2" id="KW-1185">Reference proteome</keyword>
<reference evidence="1 2" key="1">
    <citation type="submission" date="2024-02" db="EMBL/GenBank/DDBJ databases">
        <authorList>
            <person name="Vignale AGUSTIN F."/>
            <person name="Sosa J E."/>
            <person name="Modenutti C."/>
        </authorList>
    </citation>
    <scope>NUCLEOTIDE SEQUENCE [LARGE SCALE GENOMIC DNA]</scope>
</reference>
<dbReference type="EMBL" id="CAUOFW020002058">
    <property type="protein sequence ID" value="CAK9150750.1"/>
    <property type="molecule type" value="Genomic_DNA"/>
</dbReference>
<proteinExistence type="predicted"/>
<evidence type="ECO:0000313" key="2">
    <source>
        <dbReference type="Proteomes" id="UP001642360"/>
    </source>
</evidence>
<evidence type="ECO:0000313" key="1">
    <source>
        <dbReference type="EMBL" id="CAK9150750.1"/>
    </source>
</evidence>
<comment type="caution">
    <text evidence="1">The sequence shown here is derived from an EMBL/GenBank/DDBJ whole genome shotgun (WGS) entry which is preliminary data.</text>
</comment>
<gene>
    <name evidence="1" type="ORF">ILEXP_LOCUS18903</name>
</gene>
<accession>A0ABC8S4M8</accession>
<protein>
    <submittedName>
        <fullName evidence="1">Uncharacterized protein</fullName>
    </submittedName>
</protein>
<sequence length="68" mass="7381">MASGFLPEKGYATTLHADEALSVNSKINAIPRAVEVGHQSSLLQKSLNRLIHLSACGHNRKKTILTIE</sequence>
<name>A0ABC8S4M8_9AQUA</name>
<organism evidence="1 2">
    <name type="scientific">Ilex paraguariensis</name>
    <name type="common">yerba mate</name>
    <dbReference type="NCBI Taxonomy" id="185542"/>
    <lineage>
        <taxon>Eukaryota</taxon>
        <taxon>Viridiplantae</taxon>
        <taxon>Streptophyta</taxon>
        <taxon>Embryophyta</taxon>
        <taxon>Tracheophyta</taxon>
        <taxon>Spermatophyta</taxon>
        <taxon>Magnoliopsida</taxon>
        <taxon>eudicotyledons</taxon>
        <taxon>Gunneridae</taxon>
        <taxon>Pentapetalae</taxon>
        <taxon>asterids</taxon>
        <taxon>campanulids</taxon>
        <taxon>Aquifoliales</taxon>
        <taxon>Aquifoliaceae</taxon>
        <taxon>Ilex</taxon>
    </lineage>
</organism>